<evidence type="ECO:0000313" key="2">
    <source>
        <dbReference type="EMBL" id="BAB52824.1"/>
    </source>
</evidence>
<dbReference type="AlphaFoldDB" id="Q988X3"/>
<dbReference type="EMBL" id="BA000012">
    <property type="protein sequence ID" value="BAB52824.1"/>
    <property type="molecule type" value="Genomic_DNA"/>
</dbReference>
<sequence length="378" mass="42104">MGARGLGGQHPAQDGAHSAAERSRRTILGMAARLGDPGQVGCLGPRCKLFADSGGESRTRASRIEESSMKLANQPLLRLRSRVARPATRQRRRWTAITLRWRSAGRRLPRPSTRPPSPSISHYWVTQFNLHFGGAHPTVDHLRPVSAAPMQMTRLYWCRTTERTPGTTTTVRQIIDRERRRFTGTSETNVVLRFSAIRGKQVARTFPEVSRVVPRTRLPKTPGAGMLQATIELAHERRRFRLSERGALSAARRLASRAAAATVQVRWAGETPRGLASIRPRRQAPPQAPALHAGRDLVWRIQERDRVLEPDKFAPARAAATPANVQTMGTAMAAALPAQAAALQRQQALDPAIVERLTDDVINRVERRLRIERERRGL</sequence>
<accession>Q988X3</accession>
<organism evidence="2 3">
    <name type="scientific">Mesorhizobium japonicum (strain LMG 29417 / CECT 9101 / MAFF 303099)</name>
    <name type="common">Mesorhizobium loti (strain MAFF 303099)</name>
    <dbReference type="NCBI Taxonomy" id="266835"/>
    <lineage>
        <taxon>Bacteria</taxon>
        <taxon>Pseudomonadati</taxon>
        <taxon>Pseudomonadota</taxon>
        <taxon>Alphaproteobacteria</taxon>
        <taxon>Hyphomicrobiales</taxon>
        <taxon>Phyllobacteriaceae</taxon>
        <taxon>Mesorhizobium</taxon>
    </lineage>
</organism>
<feature type="region of interest" description="Disordered" evidence="1">
    <location>
        <begin position="1"/>
        <end position="22"/>
    </location>
</feature>
<evidence type="ECO:0000313" key="3">
    <source>
        <dbReference type="Proteomes" id="UP000000552"/>
    </source>
</evidence>
<name>Q988X3_RHILO</name>
<gene>
    <name evidence="2" type="ordered locus">mlr6556</name>
</gene>
<dbReference type="KEGG" id="mlo:mlr6556"/>
<dbReference type="Proteomes" id="UP000000552">
    <property type="component" value="Chromosome"/>
</dbReference>
<reference evidence="2 3" key="1">
    <citation type="journal article" date="2000" name="DNA Res.">
        <title>Complete genome structure of the nitrogen-fixing symbiotic bacterium Mesorhizobium loti.</title>
        <authorList>
            <person name="Kaneko T."/>
            <person name="Nakamura Y."/>
            <person name="Sato S."/>
            <person name="Asamizu E."/>
            <person name="Kato T."/>
            <person name="Sasamoto S."/>
            <person name="Watanabe A."/>
            <person name="Idesawa K."/>
            <person name="Ishikawa A."/>
            <person name="Kawashima K."/>
            <person name="Kimura T."/>
            <person name="Kishida Y."/>
            <person name="Kiyokawa C."/>
            <person name="Kohara M."/>
            <person name="Matsumoto M."/>
            <person name="Matsuno A."/>
            <person name="Mochizuki Y."/>
            <person name="Nakayama S."/>
            <person name="Nakazaki N."/>
            <person name="Shimpo S."/>
            <person name="Sugimoto M."/>
            <person name="Takeuchi C."/>
            <person name="Yamada M."/>
            <person name="Tabata S."/>
        </authorList>
    </citation>
    <scope>NUCLEOTIDE SEQUENCE [LARGE SCALE GENOMIC DNA]</scope>
    <source>
        <strain evidence="3">LMG 29417 / CECT 9101 / MAFF 303099</strain>
    </source>
</reference>
<proteinExistence type="predicted"/>
<protein>
    <submittedName>
        <fullName evidence="2">Mlr6556 protein</fullName>
    </submittedName>
</protein>
<evidence type="ECO:0000256" key="1">
    <source>
        <dbReference type="SAM" id="MobiDB-lite"/>
    </source>
</evidence>
<dbReference type="HOGENOM" id="CLU_731320_0_0_5"/>